<evidence type="ECO:0000313" key="2">
    <source>
        <dbReference type="Proteomes" id="UP001150238"/>
    </source>
</evidence>
<comment type="caution">
    <text evidence="1">The sequence shown here is derived from an EMBL/GenBank/DDBJ whole genome shotgun (WGS) entry which is preliminary data.</text>
</comment>
<organism evidence="1 2">
    <name type="scientific">Lentinula lateritia</name>
    <dbReference type="NCBI Taxonomy" id="40482"/>
    <lineage>
        <taxon>Eukaryota</taxon>
        <taxon>Fungi</taxon>
        <taxon>Dikarya</taxon>
        <taxon>Basidiomycota</taxon>
        <taxon>Agaricomycotina</taxon>
        <taxon>Agaricomycetes</taxon>
        <taxon>Agaricomycetidae</taxon>
        <taxon>Agaricales</taxon>
        <taxon>Marasmiineae</taxon>
        <taxon>Omphalotaceae</taxon>
        <taxon>Lentinula</taxon>
    </lineage>
</organism>
<reference evidence="1" key="1">
    <citation type="submission" date="2022-08" db="EMBL/GenBank/DDBJ databases">
        <authorList>
            <consortium name="DOE Joint Genome Institute"/>
            <person name="Min B."/>
            <person name="Riley R."/>
            <person name="Sierra-Patev S."/>
            <person name="Naranjo-Ortiz M."/>
            <person name="Looney B."/>
            <person name="Konkel Z."/>
            <person name="Slot J.C."/>
            <person name="Sakamoto Y."/>
            <person name="Steenwyk J.L."/>
            <person name="Rokas A."/>
            <person name="Carro J."/>
            <person name="Camarero S."/>
            <person name="Ferreira P."/>
            <person name="Molpeceres G."/>
            <person name="Ruiz-Duenas F.J."/>
            <person name="Serrano A."/>
            <person name="Henrissat B."/>
            <person name="Drula E."/>
            <person name="Hughes K.W."/>
            <person name="Mata J.L."/>
            <person name="Ishikawa N.K."/>
            <person name="Vargas-Isla R."/>
            <person name="Ushijima S."/>
            <person name="Smith C.A."/>
            <person name="Ahrendt S."/>
            <person name="Andreopoulos W."/>
            <person name="He G."/>
            <person name="Labutti K."/>
            <person name="Lipzen A."/>
            <person name="Ng V."/>
            <person name="Sandor L."/>
            <person name="Barry K."/>
            <person name="Martinez A.T."/>
            <person name="Xiao Y."/>
            <person name="Gibbons J.G."/>
            <person name="Terashima K."/>
            <person name="Hibbett D.S."/>
            <person name="Grigoriev I.V."/>
        </authorList>
    </citation>
    <scope>NUCLEOTIDE SEQUENCE</scope>
    <source>
        <strain evidence="1">Sp2 HRB7682 ss15</strain>
    </source>
</reference>
<feature type="non-terminal residue" evidence="1">
    <location>
        <position position="171"/>
    </location>
</feature>
<evidence type="ECO:0000313" key="1">
    <source>
        <dbReference type="EMBL" id="KAJ4473427.1"/>
    </source>
</evidence>
<sequence>SPLTSIVTHDDQGCGSSTSIVIYADGTKVVIQLRDSPVDTALIALARGRLGDIVPLVRTVQETQTHHAYGMPYIDGYRWSPLILTSLEDDIGVTQQLGEILTKLKLDLPNDDVVINHIIPRLENVLENGMPDVEDAVILRSRIENLLSRAHNLEKLPLTFCHIDINPFNVR</sequence>
<dbReference type="AlphaFoldDB" id="A0A9W9A3L1"/>
<gene>
    <name evidence="1" type="ORF">C8J55DRAFT_379031</name>
</gene>
<accession>A0A9W9A3L1</accession>
<dbReference type="SUPFAM" id="SSF56112">
    <property type="entry name" value="Protein kinase-like (PK-like)"/>
    <property type="match status" value="1"/>
</dbReference>
<dbReference type="InterPro" id="IPR011009">
    <property type="entry name" value="Kinase-like_dom_sf"/>
</dbReference>
<protein>
    <recommendedName>
        <fullName evidence="3">Aminoglycoside phosphotransferase domain-containing protein</fullName>
    </recommendedName>
</protein>
<dbReference type="EMBL" id="JANVFS010000025">
    <property type="protein sequence ID" value="KAJ4473427.1"/>
    <property type="molecule type" value="Genomic_DNA"/>
</dbReference>
<proteinExistence type="predicted"/>
<dbReference type="Proteomes" id="UP001150238">
    <property type="component" value="Unassembled WGS sequence"/>
</dbReference>
<evidence type="ECO:0008006" key="3">
    <source>
        <dbReference type="Google" id="ProtNLM"/>
    </source>
</evidence>
<reference evidence="1" key="2">
    <citation type="journal article" date="2023" name="Proc. Natl. Acad. Sci. U.S.A.">
        <title>A global phylogenomic analysis of the shiitake genus Lentinula.</title>
        <authorList>
            <person name="Sierra-Patev S."/>
            <person name="Min B."/>
            <person name="Naranjo-Ortiz M."/>
            <person name="Looney B."/>
            <person name="Konkel Z."/>
            <person name="Slot J.C."/>
            <person name="Sakamoto Y."/>
            <person name="Steenwyk J.L."/>
            <person name="Rokas A."/>
            <person name="Carro J."/>
            <person name="Camarero S."/>
            <person name="Ferreira P."/>
            <person name="Molpeceres G."/>
            <person name="Ruiz-Duenas F.J."/>
            <person name="Serrano A."/>
            <person name="Henrissat B."/>
            <person name="Drula E."/>
            <person name="Hughes K.W."/>
            <person name="Mata J.L."/>
            <person name="Ishikawa N.K."/>
            <person name="Vargas-Isla R."/>
            <person name="Ushijima S."/>
            <person name="Smith C.A."/>
            <person name="Donoghue J."/>
            <person name="Ahrendt S."/>
            <person name="Andreopoulos W."/>
            <person name="He G."/>
            <person name="LaButti K."/>
            <person name="Lipzen A."/>
            <person name="Ng V."/>
            <person name="Riley R."/>
            <person name="Sandor L."/>
            <person name="Barry K."/>
            <person name="Martinez A.T."/>
            <person name="Xiao Y."/>
            <person name="Gibbons J.G."/>
            <person name="Terashima K."/>
            <person name="Grigoriev I.V."/>
            <person name="Hibbett D."/>
        </authorList>
    </citation>
    <scope>NUCLEOTIDE SEQUENCE</scope>
    <source>
        <strain evidence="1">Sp2 HRB7682 ss15</strain>
    </source>
</reference>
<name>A0A9W9A3L1_9AGAR</name>
<feature type="non-terminal residue" evidence="1">
    <location>
        <position position="1"/>
    </location>
</feature>